<dbReference type="Gene3D" id="2.30.110.50">
    <property type="match status" value="1"/>
</dbReference>
<dbReference type="Pfam" id="PF06715">
    <property type="entry name" value="Gp5_C"/>
    <property type="match status" value="1"/>
</dbReference>
<dbReference type="Proteomes" id="UP000278062">
    <property type="component" value="Unassembled WGS sequence"/>
</dbReference>
<dbReference type="FunFam" id="2.40.50.230:FF:000002">
    <property type="entry name" value="Type VI secretion protein VgrG"/>
    <property type="match status" value="1"/>
</dbReference>
<dbReference type="SUPFAM" id="SSF69279">
    <property type="entry name" value="Phage tail proteins"/>
    <property type="match status" value="2"/>
</dbReference>
<organism evidence="6 7">
    <name type="scientific">Pseudomonas syringae pv. apii</name>
    <dbReference type="NCBI Taxonomy" id="81036"/>
    <lineage>
        <taxon>Bacteria</taxon>
        <taxon>Pseudomonadati</taxon>
        <taxon>Pseudomonadota</taxon>
        <taxon>Gammaproteobacteria</taxon>
        <taxon>Pseudomonadales</taxon>
        <taxon>Pseudomonadaceae</taxon>
        <taxon>Pseudomonas</taxon>
    </lineage>
</organism>
<accession>A0A3M3S0P4</accession>
<dbReference type="NCBIfam" id="TIGR03361">
    <property type="entry name" value="VI_Rhs_Vgr"/>
    <property type="match status" value="1"/>
</dbReference>
<comment type="subcellular location">
    <subcellularLocation>
        <location evidence="1">Secreted</location>
    </subcellularLocation>
</comment>
<reference evidence="6 7" key="1">
    <citation type="submission" date="2018-08" db="EMBL/GenBank/DDBJ databases">
        <title>Recombination of ecologically and evolutionarily significant loci maintains genetic cohesion in the Pseudomonas syringae species complex.</title>
        <authorList>
            <person name="Dillon M."/>
            <person name="Thakur S."/>
            <person name="Almeida R.N.D."/>
            <person name="Weir B.S."/>
            <person name="Guttman D.S."/>
        </authorList>
    </citation>
    <scope>NUCLEOTIDE SEQUENCE [LARGE SCALE GENOMIC DNA]</scope>
    <source>
        <strain evidence="6 7">1089_5</strain>
    </source>
</reference>
<feature type="domain" description="Gp5/Type VI secretion system Vgr C-terminal trimerisation" evidence="5">
    <location>
        <begin position="459"/>
        <end position="551"/>
    </location>
</feature>
<dbReference type="InterPro" id="IPR054030">
    <property type="entry name" value="Gp5_Vgr_C"/>
</dbReference>
<evidence type="ECO:0000256" key="2">
    <source>
        <dbReference type="ARBA" id="ARBA00005558"/>
    </source>
</evidence>
<keyword evidence="3" id="KW-0964">Secreted</keyword>
<dbReference type="Pfam" id="PF22178">
    <property type="entry name" value="Gp5_trimer_C"/>
    <property type="match status" value="1"/>
</dbReference>
<dbReference type="Gene3D" id="3.55.50.10">
    <property type="entry name" value="Baseplate protein-like domains"/>
    <property type="match status" value="1"/>
</dbReference>
<dbReference type="InterPro" id="IPR037026">
    <property type="entry name" value="Vgr_OB-fold_dom_sf"/>
</dbReference>
<dbReference type="NCBIfam" id="TIGR01646">
    <property type="entry name" value="vgr_GE"/>
    <property type="match status" value="1"/>
</dbReference>
<evidence type="ECO:0000256" key="3">
    <source>
        <dbReference type="ARBA" id="ARBA00022525"/>
    </source>
</evidence>
<protein>
    <submittedName>
        <fullName evidence="6">Protein VgrG</fullName>
    </submittedName>
</protein>
<dbReference type="FunFam" id="3.55.50.10:FF:000001">
    <property type="entry name" value="Actin cross-linking toxin VgrG1"/>
    <property type="match status" value="1"/>
</dbReference>
<dbReference type="PANTHER" id="PTHR32305">
    <property type="match status" value="1"/>
</dbReference>
<dbReference type="InterPro" id="IPR010609">
    <property type="entry name" value="Gp5_C"/>
</dbReference>
<feature type="domain" description="Gp5/Type VI secretion system Vgr protein OB-fold" evidence="4">
    <location>
        <begin position="375"/>
        <end position="442"/>
    </location>
</feature>
<dbReference type="AlphaFoldDB" id="A0A3M3S0P4"/>
<dbReference type="InterPro" id="IPR050708">
    <property type="entry name" value="T6SS_VgrG/RHS"/>
</dbReference>
<evidence type="ECO:0000259" key="4">
    <source>
        <dbReference type="Pfam" id="PF04717"/>
    </source>
</evidence>
<dbReference type="EMBL" id="RBPL01000017">
    <property type="protein sequence ID" value="RMO02155.1"/>
    <property type="molecule type" value="Genomic_DNA"/>
</dbReference>
<dbReference type="InterPro" id="IPR006531">
    <property type="entry name" value="Gp5/Vgr_OB"/>
</dbReference>
<evidence type="ECO:0000313" key="6">
    <source>
        <dbReference type="EMBL" id="RMO02155.1"/>
    </source>
</evidence>
<comment type="similarity">
    <text evidence="2">Belongs to the VgrG protein family.</text>
</comment>
<dbReference type="InterPro" id="IPR006533">
    <property type="entry name" value="T6SS_Vgr_RhsGE"/>
</dbReference>
<evidence type="ECO:0000256" key="1">
    <source>
        <dbReference type="ARBA" id="ARBA00004613"/>
    </source>
</evidence>
<dbReference type="Pfam" id="PF05954">
    <property type="entry name" value="Phage_GPD"/>
    <property type="match status" value="1"/>
</dbReference>
<sequence>MTTQGFTMPRPTDTTTTLSLTGTALTALYPESVSGEESLNSLGQQVLHGQCDAPLTLTTAIASHVTLTLHNDAMQRPLDALVAEIRQLPADASADRYQVLLRPWLWWLTLASNNRVFQNLTASDIVTSIFTAHGFSDFKLSLTGSYTPREYCVQYGETDFAFVSRLLEEDGIFWFFTHDSGKHTLVLADSNDAFPPIPNGPAVKYLGQQVGDRELHGIRSGQLVLQAASGVYSATDYAFATPATSLYSKAEAKAGPLSVYEHPGGYVAKAQGDALTKQRVDGLRSQEQRFIGESDCRWLVPGHFFTLGGHDDAALNIDWVVTAVSHEASHERYRNRFEAIPRATAYRPERKTPKPRMHTQTAIVVGKAGEEIWTDEYGRIKIQFPWDRDGKNDESSSCWVRVVLPWSGKGFGMQFVPRIGQEVIVTFIDGDPDRPLVSGCVYNGDNALPYALPANQTQSGIKTNSSKGGGGFNELRFEDKKDAEEVFLQAQKDFKTNVLNDTTVTVGHDETLTVQNARTRTVKEGDETVTLEKGKRSVAIQTGSDTLDVKGTRSVTVGGDQTHSTGGNYTDKVTGNYSLTVDGNLTIKVSGTLTLESGGSFSIKSGADLATQASTAISHKAGTSLANQAGTTLENKAGTTMTNDAGISLINKASASQTVDGGGLLTLKGGLVKVN</sequence>
<comment type="caution">
    <text evidence="6">The sequence shown here is derived from an EMBL/GenBank/DDBJ whole genome shotgun (WGS) entry which is preliminary data.</text>
</comment>
<dbReference type="Gene3D" id="4.10.220.110">
    <property type="match status" value="1"/>
</dbReference>
<dbReference type="PANTHER" id="PTHR32305:SF15">
    <property type="entry name" value="PROTEIN RHSA-RELATED"/>
    <property type="match status" value="1"/>
</dbReference>
<dbReference type="SUPFAM" id="SSF69255">
    <property type="entry name" value="gp5 N-terminal domain-like"/>
    <property type="match status" value="1"/>
</dbReference>
<dbReference type="GO" id="GO:0005576">
    <property type="term" value="C:extracellular region"/>
    <property type="evidence" value="ECO:0007669"/>
    <property type="project" value="UniProtKB-SubCell"/>
</dbReference>
<dbReference type="Pfam" id="PF04717">
    <property type="entry name" value="Phage_base_V"/>
    <property type="match status" value="1"/>
</dbReference>
<evidence type="ECO:0000313" key="7">
    <source>
        <dbReference type="Proteomes" id="UP000278062"/>
    </source>
</evidence>
<proteinExistence type="inferred from homology"/>
<dbReference type="InterPro" id="IPR017847">
    <property type="entry name" value="T6SS_RhsGE_Vgr_subset"/>
</dbReference>
<gene>
    <name evidence="6" type="ORF">ALQ49_01616</name>
</gene>
<dbReference type="Gene3D" id="2.40.50.230">
    <property type="entry name" value="Gp5 N-terminal domain"/>
    <property type="match status" value="1"/>
</dbReference>
<dbReference type="SUPFAM" id="SSF69349">
    <property type="entry name" value="Phage fibre proteins"/>
    <property type="match status" value="1"/>
</dbReference>
<evidence type="ECO:0000259" key="5">
    <source>
        <dbReference type="Pfam" id="PF22178"/>
    </source>
</evidence>
<name>A0A3M3S0P4_9PSED</name>